<name>A0A931GTR0_9BACT</name>
<feature type="transmembrane region" description="Helical" evidence="1">
    <location>
        <begin position="96"/>
        <end position="114"/>
    </location>
</feature>
<evidence type="ECO:0000313" key="2">
    <source>
        <dbReference type="EMBL" id="MBG9375836.1"/>
    </source>
</evidence>
<protein>
    <submittedName>
        <fullName evidence="2">Uncharacterized protein</fullName>
    </submittedName>
</protein>
<dbReference type="Proteomes" id="UP000628448">
    <property type="component" value="Unassembled WGS sequence"/>
</dbReference>
<evidence type="ECO:0000256" key="1">
    <source>
        <dbReference type="SAM" id="Phobius"/>
    </source>
</evidence>
<feature type="transmembrane region" description="Helical" evidence="1">
    <location>
        <begin position="167"/>
        <end position="189"/>
    </location>
</feature>
<feature type="transmembrane region" description="Helical" evidence="1">
    <location>
        <begin position="120"/>
        <end position="138"/>
    </location>
</feature>
<dbReference type="RefSeq" id="WP_196989864.1">
    <property type="nucleotide sequence ID" value="NZ_JADWYR010000001.1"/>
</dbReference>
<accession>A0A931GTR0</accession>
<gene>
    <name evidence="2" type="ORF">I5907_06290</name>
</gene>
<keyword evidence="3" id="KW-1185">Reference proteome</keyword>
<dbReference type="AlphaFoldDB" id="A0A931GTR0"/>
<organism evidence="2 3">
    <name type="scientific">Panacibacter microcysteis</name>
    <dbReference type="NCBI Taxonomy" id="2793269"/>
    <lineage>
        <taxon>Bacteria</taxon>
        <taxon>Pseudomonadati</taxon>
        <taxon>Bacteroidota</taxon>
        <taxon>Chitinophagia</taxon>
        <taxon>Chitinophagales</taxon>
        <taxon>Chitinophagaceae</taxon>
        <taxon>Panacibacter</taxon>
    </lineage>
</organism>
<feature type="transmembrane region" description="Helical" evidence="1">
    <location>
        <begin position="145"/>
        <end position="161"/>
    </location>
</feature>
<keyword evidence="1" id="KW-0812">Transmembrane</keyword>
<feature type="transmembrane region" description="Helical" evidence="1">
    <location>
        <begin position="56"/>
        <end position="76"/>
    </location>
</feature>
<keyword evidence="1" id="KW-1133">Transmembrane helix</keyword>
<dbReference type="EMBL" id="JADWYR010000001">
    <property type="protein sequence ID" value="MBG9375836.1"/>
    <property type="molecule type" value="Genomic_DNA"/>
</dbReference>
<keyword evidence="1" id="KW-0472">Membrane</keyword>
<feature type="transmembrane region" description="Helical" evidence="1">
    <location>
        <begin position="26"/>
        <end position="50"/>
    </location>
</feature>
<reference evidence="2" key="1">
    <citation type="submission" date="2020-11" db="EMBL/GenBank/DDBJ databases">
        <title>Bacterial whole genome sequence for Panacibacter sp. DH6.</title>
        <authorList>
            <person name="Le V."/>
            <person name="Ko S."/>
            <person name="Ahn C.-Y."/>
            <person name="Oh H.-M."/>
        </authorList>
    </citation>
    <scope>NUCLEOTIDE SEQUENCE</scope>
    <source>
        <strain evidence="2">DH6</strain>
    </source>
</reference>
<comment type="caution">
    <text evidence="2">The sequence shown here is derived from an EMBL/GenBank/DDBJ whole genome shotgun (WGS) entry which is preliminary data.</text>
</comment>
<sequence>MAQEKQLSNQESLQLINRMIHEAKGYFYESGIGALVYGFSIIACSILAWLRDAQMITFPFHPFYMLIPVFFVQSFIQVKEEKKKQAKTFTDEAIDYVWVGYFLAVFTSFTAAFAGYNYAIISFVLILTGLAAFLTGALSKFRYHIVAAIITWLLAAFSFFVQNANIYLLLGGAALLVWVIPGFILNSMFRKQQKMVARA</sequence>
<evidence type="ECO:0000313" key="3">
    <source>
        <dbReference type="Proteomes" id="UP000628448"/>
    </source>
</evidence>
<proteinExistence type="predicted"/>